<organism evidence="4">
    <name type="scientific">hydrothermal vent metagenome</name>
    <dbReference type="NCBI Taxonomy" id="652676"/>
    <lineage>
        <taxon>unclassified sequences</taxon>
        <taxon>metagenomes</taxon>
        <taxon>ecological metagenomes</taxon>
    </lineage>
</organism>
<proteinExistence type="predicted"/>
<dbReference type="Pfam" id="PF13447">
    <property type="entry name" value="Multi-haem_cyto"/>
    <property type="match status" value="1"/>
</dbReference>
<dbReference type="InterPro" id="IPR023155">
    <property type="entry name" value="Cyt_c-552/4"/>
</dbReference>
<gene>
    <name evidence="4" type="ORF">MNBD_UNCLBAC01-867</name>
</gene>
<evidence type="ECO:0000313" key="4">
    <source>
        <dbReference type="EMBL" id="VAX36285.1"/>
    </source>
</evidence>
<feature type="region of interest" description="Disordered" evidence="2">
    <location>
        <begin position="456"/>
        <end position="478"/>
    </location>
</feature>
<dbReference type="Gene3D" id="1.20.850.10">
    <property type="entry name" value="Hydroxylamine Oxidoreductase, Chain A, domain 2"/>
    <property type="match status" value="1"/>
</dbReference>
<dbReference type="Gene3D" id="1.10.780.10">
    <property type="entry name" value="Hydroxylamine Oxidoreductase, Chain A, domain 1"/>
    <property type="match status" value="1"/>
</dbReference>
<reference evidence="4" key="1">
    <citation type="submission" date="2018-06" db="EMBL/GenBank/DDBJ databases">
        <authorList>
            <person name="Zhirakovskaya E."/>
        </authorList>
    </citation>
    <scope>NUCLEOTIDE SEQUENCE</scope>
</reference>
<feature type="domain" description="Cytochrome c-552/4" evidence="3">
    <location>
        <begin position="92"/>
        <end position="166"/>
    </location>
</feature>
<dbReference type="AlphaFoldDB" id="A0A3B1DW26"/>
<dbReference type="PANTHER" id="PTHR35038:SF6">
    <property type="entry name" value="SURFACE LOCALIZED DECAHEME CYTOCHROME C LIPOPROTEIN"/>
    <property type="match status" value="1"/>
</dbReference>
<dbReference type="EMBL" id="UOGJ01000090">
    <property type="protein sequence ID" value="VAX36285.1"/>
    <property type="molecule type" value="Genomic_DNA"/>
</dbReference>
<name>A0A3B1DW26_9ZZZZ</name>
<evidence type="ECO:0000256" key="2">
    <source>
        <dbReference type="SAM" id="MobiDB-lite"/>
    </source>
</evidence>
<dbReference type="InterPro" id="IPR036280">
    <property type="entry name" value="Multihaem_cyt_sf"/>
</dbReference>
<dbReference type="PANTHER" id="PTHR35038">
    <property type="entry name" value="DISSIMILATORY SULFITE REDUCTASE SIRA"/>
    <property type="match status" value="1"/>
</dbReference>
<accession>A0A3B1DW26</accession>
<dbReference type="InterPro" id="IPR051829">
    <property type="entry name" value="Multiheme_Cytochr_ET"/>
</dbReference>
<evidence type="ECO:0000259" key="3">
    <source>
        <dbReference type="Pfam" id="PF13435"/>
    </source>
</evidence>
<dbReference type="Pfam" id="PF13435">
    <property type="entry name" value="Cytochrome_C554"/>
    <property type="match status" value="1"/>
</dbReference>
<keyword evidence="1" id="KW-0732">Signal</keyword>
<evidence type="ECO:0000256" key="1">
    <source>
        <dbReference type="ARBA" id="ARBA00022729"/>
    </source>
</evidence>
<protein>
    <submittedName>
        <fullName evidence="4">Hydroxylamine oxidoreductase</fullName>
    </submittedName>
</protein>
<dbReference type="GO" id="GO:0016491">
    <property type="term" value="F:oxidoreductase activity"/>
    <property type="evidence" value="ECO:0007669"/>
    <property type="project" value="TreeGrafter"/>
</dbReference>
<sequence length="478" mass="54199">MKKIIFTLLLLFISASSVKAGMFGPSELSPESKKCLDCHKKETPAIIEMWGSSKHYRGNVGCFECHQAEKTDKDVFNHYGENISIIVSPKDCARCHEKEVTEFNASRHSKGARILGSLDNRLAEVVQGNRAMVTPGFPNGVSAAAVNGCWQCHGSEVKVIGKGKLDPATWPNTGIGRINPDGSEGSCSACHSRHKFSVEQARNPENCGKCHMGPDHPQIEIYNESKHGIAFYANKHKMNLDNEKWIVGEDYSAAPTCATCHMSATPDQDVSHDVGLRISWNNRPAVSIRPEVADAKMGLPGKDIKWETRRDNMKNVCQNCHNAQYVENFYFQYDGQIDLYNEKFAKPGVALMKFAKPLMRPVAFGSKLDFTWFELWHHEGRRARHGASMMGPDYTQWHGNYEVAKNFYTEFIPELEELVEKNIHSKNPIKVKQAEALAEKIEEVLNSSDHKWFLNKMDPQEEMERKKTQEEFKERYKK</sequence>
<dbReference type="SUPFAM" id="SSF48695">
    <property type="entry name" value="Multiheme cytochromes"/>
    <property type="match status" value="1"/>
</dbReference>